<dbReference type="InterPro" id="IPR036834">
    <property type="entry name" value="Bcl-2-like_sf"/>
</dbReference>
<feature type="compositionally biased region" description="Low complexity" evidence="1">
    <location>
        <begin position="203"/>
        <end position="214"/>
    </location>
</feature>
<dbReference type="GO" id="GO:0042981">
    <property type="term" value="P:regulation of apoptotic process"/>
    <property type="evidence" value="ECO:0007669"/>
    <property type="project" value="InterPro"/>
</dbReference>
<dbReference type="Proteomes" id="UP001174909">
    <property type="component" value="Unassembled WGS sequence"/>
</dbReference>
<feature type="region of interest" description="Disordered" evidence="1">
    <location>
        <begin position="527"/>
        <end position="641"/>
    </location>
</feature>
<feature type="transmembrane region" description="Helical" evidence="2">
    <location>
        <begin position="645"/>
        <end position="667"/>
    </location>
</feature>
<comment type="caution">
    <text evidence="3">The sequence shown here is derived from an EMBL/GenBank/DDBJ whole genome shotgun (WGS) entry which is preliminary data.</text>
</comment>
<name>A0AA35U3K3_GEOBA</name>
<evidence type="ECO:0000313" key="3">
    <source>
        <dbReference type="EMBL" id="CAI8058147.1"/>
    </source>
</evidence>
<sequence>MQTCVVPTSGSSAGYEPSPEAGASFAGTGRLPRSRSAEDLSQEQLKTTESDTVLIFIEYVRNKLDKSHHPRAGELDAKLEAEAGKRRESMRLRGDGAAKSSLRRLHSEPNGPRSLEQHHRQLTANCSGVRQVSSLSCEVAASTAIAGAPRPGALVLERPPSNKDERRQRASLAATSRSISNASSGSDTATPSTTVAPPYHHQSSSTTGLSSSATTPVLIPDPPLCVTGASPSCDADGADFASSSYPPLSAHRLHTVVSSPAIITAPVFAGRPISQDYFCTAQQPLTPQMTRATIARDSKWRRQHHAKIIANKLKIFGDEISNAHEEQLQQEFAQLASAHPNPQQIIEVFSLQLRHMMVGLSWQSIGKVFHLSYHLIQILTALLGPSADVTAGQAWEEFSDLWDFTIGSVTRWISSHGGWRAFPADSTTPSPDQPSCPATPSFQRVRSRLLSLSESGEFEFIDEEGHPLSADTISTTSSEIALSDDREDQMGSSVDLLHDSLEGSASEPTLAMSPHFFLTPVTVPPPCAPPTSSPTHHAHNHSSSPKKTPKRKSKTGKSVTPTTSSTVAFSNGIPQLPEQSAASETTRTLPKKKSHSVKERSSKIGVNNRVELEGHLSRSGSLPIRRRSGGSSSNSTSGGRRTSQAFNGLMIGVGGAAVVYAAVSALMRR</sequence>
<keyword evidence="2" id="KW-0472">Membrane</keyword>
<organism evidence="3 4">
    <name type="scientific">Geodia barretti</name>
    <name type="common">Barrett's horny sponge</name>
    <dbReference type="NCBI Taxonomy" id="519541"/>
    <lineage>
        <taxon>Eukaryota</taxon>
        <taxon>Metazoa</taxon>
        <taxon>Porifera</taxon>
        <taxon>Demospongiae</taxon>
        <taxon>Heteroscleromorpha</taxon>
        <taxon>Tetractinellida</taxon>
        <taxon>Astrophorina</taxon>
        <taxon>Geodiidae</taxon>
        <taxon>Geodia</taxon>
    </lineage>
</organism>
<feature type="compositionally biased region" description="Polar residues" evidence="1">
    <location>
        <begin position="1"/>
        <end position="12"/>
    </location>
</feature>
<feature type="compositionally biased region" description="Polar residues" evidence="1">
    <location>
        <begin position="173"/>
        <end position="195"/>
    </location>
</feature>
<dbReference type="AlphaFoldDB" id="A0AA35U3K3"/>
<proteinExistence type="predicted"/>
<feature type="region of interest" description="Disordered" evidence="1">
    <location>
        <begin position="86"/>
        <end position="117"/>
    </location>
</feature>
<evidence type="ECO:0000256" key="2">
    <source>
        <dbReference type="SAM" id="Phobius"/>
    </source>
</evidence>
<feature type="compositionally biased region" description="Polar residues" evidence="1">
    <location>
        <begin position="559"/>
        <end position="588"/>
    </location>
</feature>
<evidence type="ECO:0000313" key="4">
    <source>
        <dbReference type="Proteomes" id="UP001174909"/>
    </source>
</evidence>
<protein>
    <submittedName>
        <fullName evidence="3">Uncharacterized protein</fullName>
    </submittedName>
</protein>
<dbReference type="SUPFAM" id="SSF56854">
    <property type="entry name" value="Bcl-2 inhibitors of programmed cell death"/>
    <property type="match status" value="1"/>
</dbReference>
<dbReference type="Gene3D" id="1.10.437.10">
    <property type="entry name" value="Blc2-like"/>
    <property type="match status" value="1"/>
</dbReference>
<feature type="region of interest" description="Disordered" evidence="1">
    <location>
        <begin position="1"/>
        <end position="45"/>
    </location>
</feature>
<feature type="region of interest" description="Disordered" evidence="1">
    <location>
        <begin position="151"/>
        <end position="214"/>
    </location>
</feature>
<reference evidence="3" key="1">
    <citation type="submission" date="2023-03" db="EMBL/GenBank/DDBJ databases">
        <authorList>
            <person name="Steffen K."/>
            <person name="Cardenas P."/>
        </authorList>
    </citation>
    <scope>NUCLEOTIDE SEQUENCE</scope>
</reference>
<accession>A0AA35U3K3</accession>
<keyword evidence="2" id="KW-1133">Transmembrane helix</keyword>
<feature type="compositionally biased region" description="Basic and acidic residues" evidence="1">
    <location>
        <begin position="86"/>
        <end position="96"/>
    </location>
</feature>
<keyword evidence="4" id="KW-1185">Reference proteome</keyword>
<keyword evidence="2" id="KW-0812">Transmembrane</keyword>
<feature type="compositionally biased region" description="Low complexity" evidence="1">
    <location>
        <begin position="617"/>
        <end position="641"/>
    </location>
</feature>
<dbReference type="EMBL" id="CASHTH010004491">
    <property type="protein sequence ID" value="CAI8058147.1"/>
    <property type="molecule type" value="Genomic_DNA"/>
</dbReference>
<evidence type="ECO:0000256" key="1">
    <source>
        <dbReference type="SAM" id="MobiDB-lite"/>
    </source>
</evidence>
<gene>
    <name evidence="3" type="ORF">GBAR_LOCUS31610</name>
</gene>